<proteinExistence type="predicted"/>
<reference evidence="3" key="1">
    <citation type="submission" date="2023-07" db="EMBL/GenBank/DDBJ databases">
        <title>draft genome sequence of fig (Ficus carica).</title>
        <authorList>
            <person name="Takahashi T."/>
            <person name="Nishimura K."/>
        </authorList>
    </citation>
    <scope>NUCLEOTIDE SEQUENCE</scope>
</reference>
<sequence>MDGKELYTAMTAVLEEEEEEEEMISSSEFFDVDVGISEYSDNGAEEEESEGSLFSIEINQCYCDHDDRVFVAVGKSESSMHALLWTLKHAITPSSTVVHLIHVFPEIRYIPSPFGGMLPKNQACPKEVKMHVDQQKDKRKKLLQTYIDACSAAKVKVETSLVGGDIVAKAILELIPSLNISKLVLGSNKSSFRKVKSKKGTASQVIQNAPETCDIKIICKGKELIDHSNGSPSPRLSNANSSSTQEEEQEQALISLDIRGSPTSGMPESGQTPMPLIMKTRDLESKRFERERNLRHLLQCEAVWVLNDLCKDKILLHSLVALNNSDKTSFGSCVVQKP</sequence>
<protein>
    <recommendedName>
        <fullName evidence="2">UspA domain-containing protein</fullName>
    </recommendedName>
</protein>
<dbReference type="AlphaFoldDB" id="A0AA87ZU42"/>
<feature type="domain" description="UspA" evidence="2">
    <location>
        <begin position="68"/>
        <end position="210"/>
    </location>
</feature>
<dbReference type="EMBL" id="BTGU01000008">
    <property type="protein sequence ID" value="GMN38775.1"/>
    <property type="molecule type" value="Genomic_DNA"/>
</dbReference>
<dbReference type="InterPro" id="IPR006016">
    <property type="entry name" value="UspA"/>
</dbReference>
<dbReference type="PANTHER" id="PTHR47382">
    <property type="entry name" value="U-BOX DOMAIN-CONTAINING PROTEIN 52-LIKE"/>
    <property type="match status" value="1"/>
</dbReference>
<dbReference type="Gene3D" id="3.40.50.620">
    <property type="entry name" value="HUPs"/>
    <property type="match status" value="1"/>
</dbReference>
<dbReference type="CDD" id="cd01989">
    <property type="entry name" value="USP_STK_Ubox_N"/>
    <property type="match status" value="1"/>
</dbReference>
<feature type="compositionally biased region" description="Polar residues" evidence="1">
    <location>
        <begin position="228"/>
        <end position="244"/>
    </location>
</feature>
<evidence type="ECO:0000313" key="4">
    <source>
        <dbReference type="Proteomes" id="UP001187192"/>
    </source>
</evidence>
<gene>
    <name evidence="3" type="ORF">TIFTF001_008010</name>
</gene>
<dbReference type="InterPro" id="IPR014729">
    <property type="entry name" value="Rossmann-like_a/b/a_fold"/>
</dbReference>
<accession>A0AA87ZU42</accession>
<organism evidence="3 4">
    <name type="scientific">Ficus carica</name>
    <name type="common">Common fig</name>
    <dbReference type="NCBI Taxonomy" id="3494"/>
    <lineage>
        <taxon>Eukaryota</taxon>
        <taxon>Viridiplantae</taxon>
        <taxon>Streptophyta</taxon>
        <taxon>Embryophyta</taxon>
        <taxon>Tracheophyta</taxon>
        <taxon>Spermatophyta</taxon>
        <taxon>Magnoliopsida</taxon>
        <taxon>eudicotyledons</taxon>
        <taxon>Gunneridae</taxon>
        <taxon>Pentapetalae</taxon>
        <taxon>rosids</taxon>
        <taxon>fabids</taxon>
        <taxon>Rosales</taxon>
        <taxon>Moraceae</taxon>
        <taxon>Ficeae</taxon>
        <taxon>Ficus</taxon>
    </lineage>
</organism>
<keyword evidence="4" id="KW-1185">Reference proteome</keyword>
<dbReference type="Pfam" id="PF00582">
    <property type="entry name" value="Usp"/>
    <property type="match status" value="1"/>
</dbReference>
<comment type="caution">
    <text evidence="3">The sequence shown here is derived from an EMBL/GenBank/DDBJ whole genome shotgun (WGS) entry which is preliminary data.</text>
</comment>
<evidence type="ECO:0000259" key="2">
    <source>
        <dbReference type="Pfam" id="PF00582"/>
    </source>
</evidence>
<feature type="region of interest" description="Disordered" evidence="1">
    <location>
        <begin position="227"/>
        <end position="251"/>
    </location>
</feature>
<evidence type="ECO:0000313" key="3">
    <source>
        <dbReference type="EMBL" id="GMN38775.1"/>
    </source>
</evidence>
<evidence type="ECO:0000256" key="1">
    <source>
        <dbReference type="SAM" id="MobiDB-lite"/>
    </source>
</evidence>
<dbReference type="Proteomes" id="UP001187192">
    <property type="component" value="Unassembled WGS sequence"/>
</dbReference>
<dbReference type="PANTHER" id="PTHR47382:SF3">
    <property type="entry name" value="ADENINE NUCLEOTIDE ALPHA HYDROLASES-LIKE SUPERFAMILY PROTEIN"/>
    <property type="match status" value="1"/>
</dbReference>
<name>A0AA87ZU42_FICCA</name>
<dbReference type="SUPFAM" id="SSF52402">
    <property type="entry name" value="Adenine nucleotide alpha hydrolases-like"/>
    <property type="match status" value="1"/>
</dbReference>